<accession>A0A4R2LF45</accession>
<name>A0A4R2LF45_9BACE</name>
<dbReference type="SMART" id="SM00910">
    <property type="entry name" value="HIRAN"/>
    <property type="match status" value="1"/>
</dbReference>
<keyword evidence="1" id="KW-0479">Metal-binding</keyword>
<dbReference type="Proteomes" id="UP000295600">
    <property type="component" value="Unassembled WGS sequence"/>
</dbReference>
<evidence type="ECO:0000313" key="5">
    <source>
        <dbReference type="Proteomes" id="UP000295600"/>
    </source>
</evidence>
<evidence type="ECO:0000256" key="1">
    <source>
        <dbReference type="ARBA" id="ARBA00022723"/>
    </source>
</evidence>
<gene>
    <name evidence="4" type="ORF">EV202_12736</name>
</gene>
<dbReference type="GO" id="GO:0003676">
    <property type="term" value="F:nucleic acid binding"/>
    <property type="evidence" value="ECO:0007669"/>
    <property type="project" value="InterPro"/>
</dbReference>
<feature type="domain" description="HIRAN" evidence="3">
    <location>
        <begin position="166"/>
        <end position="263"/>
    </location>
</feature>
<evidence type="ECO:0000259" key="3">
    <source>
        <dbReference type="SMART" id="SM00910"/>
    </source>
</evidence>
<dbReference type="InterPro" id="IPR014905">
    <property type="entry name" value="HIRAN"/>
</dbReference>
<dbReference type="GO" id="GO:0016818">
    <property type="term" value="F:hydrolase activity, acting on acid anhydrides, in phosphorus-containing anhydrides"/>
    <property type="evidence" value="ECO:0007669"/>
    <property type="project" value="InterPro"/>
</dbReference>
<dbReference type="Pfam" id="PF08797">
    <property type="entry name" value="HIRAN"/>
    <property type="match status" value="1"/>
</dbReference>
<dbReference type="RefSeq" id="WP_131927279.1">
    <property type="nucleotide sequence ID" value="NZ_SLXB01000027.1"/>
</dbReference>
<reference evidence="4 5" key="1">
    <citation type="submission" date="2019-03" db="EMBL/GenBank/DDBJ databases">
        <title>Genomic Encyclopedia of Type Strains, Phase IV (KMG-IV): sequencing the most valuable type-strain genomes for metagenomic binning, comparative biology and taxonomic classification.</title>
        <authorList>
            <person name="Goeker M."/>
        </authorList>
    </citation>
    <scope>NUCLEOTIDE SEQUENCE [LARGE SCALE GENOMIC DNA]</scope>
    <source>
        <strain evidence="4 5">DSM 23917</strain>
    </source>
</reference>
<proteinExistence type="predicted"/>
<keyword evidence="2" id="KW-0378">Hydrolase</keyword>
<dbReference type="Gene3D" id="3.30.70.2330">
    <property type="match status" value="1"/>
</dbReference>
<dbReference type="GO" id="GO:0008270">
    <property type="term" value="F:zinc ion binding"/>
    <property type="evidence" value="ECO:0007669"/>
    <property type="project" value="InterPro"/>
</dbReference>
<dbReference type="AlphaFoldDB" id="A0A4R2LF45"/>
<protein>
    <submittedName>
        <fullName evidence="4">HIRAN domain-containing protein</fullName>
    </submittedName>
</protein>
<comment type="caution">
    <text evidence="4">The sequence shown here is derived from an EMBL/GenBank/DDBJ whole genome shotgun (WGS) entry which is preliminary data.</text>
</comment>
<evidence type="ECO:0000256" key="2">
    <source>
        <dbReference type="ARBA" id="ARBA00022801"/>
    </source>
</evidence>
<organism evidence="4 5">
    <name type="scientific">Prevotella heparinolytica</name>
    <dbReference type="NCBI Taxonomy" id="28113"/>
    <lineage>
        <taxon>Bacteria</taxon>
        <taxon>Pseudomonadati</taxon>
        <taxon>Bacteroidota</taxon>
        <taxon>Bacteroidia</taxon>
        <taxon>Bacteroidales</taxon>
        <taxon>Bacteroidaceae</taxon>
        <taxon>Bacteroides</taxon>
    </lineage>
</organism>
<sequence>MGTIIGIVVAVIIIAMIASSKKEKNTSESGNQVQPSSSRQQELQVKMQEQLQEFVRIGNETLVSLEMTKAEKEDLIGNIIDSIREYTQGPEEEKELVFQIMRKSYAALLDKFSFDKKFCAELLQRSETFEKEIKDGTIETYGWDILIEMVEEEKKKIRNMDASEDLLFISFAVKGLQYRDEEAQEAAEDLEEGDTLLLEREPENEHDSYAVKVLTTDNHHIGYVEATKAKRISNNMDKLIECKIKKISSYDELYIYGLAVFEK</sequence>
<dbReference type="EMBL" id="SLXB01000027">
    <property type="protein sequence ID" value="TCO88153.1"/>
    <property type="molecule type" value="Genomic_DNA"/>
</dbReference>
<evidence type="ECO:0000313" key="4">
    <source>
        <dbReference type="EMBL" id="TCO88153.1"/>
    </source>
</evidence>